<dbReference type="InterPro" id="IPR013783">
    <property type="entry name" value="Ig-like_fold"/>
</dbReference>
<dbReference type="GeneID" id="116291637"/>
<feature type="transmembrane region" description="Helical" evidence="6">
    <location>
        <begin position="159"/>
        <end position="177"/>
    </location>
</feature>
<dbReference type="InterPro" id="IPR039283">
    <property type="entry name" value="MOSPD1/3"/>
</dbReference>
<dbReference type="FunFam" id="2.60.40.10:FF:000676">
    <property type="entry name" value="motile sperm domain-containing protein 3"/>
    <property type="match status" value="1"/>
</dbReference>
<feature type="domain" description="MSP" evidence="7">
    <location>
        <begin position="16"/>
        <end position="101"/>
    </location>
</feature>
<sequence length="215" mass="24010">MRSVQSSHFTDGSLPVFVFPNTLNFYVKDQSTHKQILTVYNPYEFVLRFKVLCTAPSRYLVVDAEGLIKPRCCVDIVIRHTAIHSTPINQQDKFRLQVFEHGVDKILGRKEIPSVILSSRVGTEKEKSTKPSDRSSRIENKAAVFQDAVPYHGTGYTPSFWVVLLAIACIAAVMLPLQGESASSRLPSYLHMSVNQKLVAAFILGLVTMALLKTN</sequence>
<keyword evidence="3 6" id="KW-1133">Transmembrane helix</keyword>
<dbReference type="OrthoDB" id="10022288at2759"/>
<dbReference type="InterPro" id="IPR000535">
    <property type="entry name" value="MSP_dom"/>
</dbReference>
<evidence type="ECO:0000256" key="6">
    <source>
        <dbReference type="SAM" id="Phobius"/>
    </source>
</evidence>
<dbReference type="InterPro" id="IPR008962">
    <property type="entry name" value="PapD-like_sf"/>
</dbReference>
<dbReference type="Pfam" id="PF00635">
    <property type="entry name" value="Motile_Sperm"/>
    <property type="match status" value="1"/>
</dbReference>
<dbReference type="InParanoid" id="A0A6P8HE36"/>
<protein>
    <recommendedName>
        <fullName evidence="5">Motile sperm domain-containing protein 3</fullName>
    </recommendedName>
</protein>
<dbReference type="PANTHER" id="PTHR34441:SF1">
    <property type="entry name" value="MOTILE SPERM DOMAIN-CONTAINING 1"/>
    <property type="match status" value="1"/>
</dbReference>
<comment type="subcellular location">
    <subcellularLocation>
        <location evidence="1">Membrane</location>
        <topology evidence="1">Multi-pass membrane protein</topology>
    </subcellularLocation>
</comment>
<keyword evidence="2 6" id="KW-0812">Transmembrane</keyword>
<evidence type="ECO:0000256" key="5">
    <source>
        <dbReference type="ARBA" id="ARBA00070425"/>
    </source>
</evidence>
<evidence type="ECO:0000256" key="3">
    <source>
        <dbReference type="ARBA" id="ARBA00022989"/>
    </source>
</evidence>
<evidence type="ECO:0000313" key="8">
    <source>
        <dbReference type="Proteomes" id="UP000515163"/>
    </source>
</evidence>
<feature type="transmembrane region" description="Helical" evidence="6">
    <location>
        <begin position="198"/>
        <end position="214"/>
    </location>
</feature>
<evidence type="ECO:0000256" key="1">
    <source>
        <dbReference type="ARBA" id="ARBA00004141"/>
    </source>
</evidence>
<evidence type="ECO:0000313" key="9">
    <source>
        <dbReference type="RefSeq" id="XP_031554684.1"/>
    </source>
</evidence>
<keyword evidence="8" id="KW-1185">Reference proteome</keyword>
<name>A0A6P8HE36_ACTTE</name>
<dbReference type="GO" id="GO:0005737">
    <property type="term" value="C:cytoplasm"/>
    <property type="evidence" value="ECO:0007669"/>
    <property type="project" value="TreeGrafter"/>
</dbReference>
<organism evidence="8 9">
    <name type="scientific">Actinia tenebrosa</name>
    <name type="common">Australian red waratah sea anemone</name>
    <dbReference type="NCBI Taxonomy" id="6105"/>
    <lineage>
        <taxon>Eukaryota</taxon>
        <taxon>Metazoa</taxon>
        <taxon>Cnidaria</taxon>
        <taxon>Anthozoa</taxon>
        <taxon>Hexacorallia</taxon>
        <taxon>Actiniaria</taxon>
        <taxon>Actiniidae</taxon>
        <taxon>Actinia</taxon>
    </lineage>
</organism>
<dbReference type="FunCoup" id="A0A6P8HE36">
    <property type="interactions" value="1315"/>
</dbReference>
<evidence type="ECO:0000259" key="7">
    <source>
        <dbReference type="Pfam" id="PF00635"/>
    </source>
</evidence>
<dbReference type="KEGG" id="aten:116291637"/>
<gene>
    <name evidence="9" type="primary">LOC116291637</name>
</gene>
<dbReference type="AlphaFoldDB" id="A0A6P8HE36"/>
<evidence type="ECO:0000256" key="2">
    <source>
        <dbReference type="ARBA" id="ARBA00022692"/>
    </source>
</evidence>
<reference evidence="9" key="1">
    <citation type="submission" date="2025-08" db="UniProtKB">
        <authorList>
            <consortium name="RefSeq"/>
        </authorList>
    </citation>
    <scope>IDENTIFICATION</scope>
    <source>
        <tissue evidence="9">Tentacle</tissue>
    </source>
</reference>
<proteinExistence type="predicted"/>
<keyword evidence="4 6" id="KW-0472">Membrane</keyword>
<dbReference type="GO" id="GO:0016020">
    <property type="term" value="C:membrane"/>
    <property type="evidence" value="ECO:0007669"/>
    <property type="project" value="UniProtKB-SubCell"/>
</dbReference>
<dbReference type="Gene3D" id="2.60.40.10">
    <property type="entry name" value="Immunoglobulins"/>
    <property type="match status" value="1"/>
</dbReference>
<dbReference type="Proteomes" id="UP000515163">
    <property type="component" value="Unplaced"/>
</dbReference>
<accession>A0A6P8HE36</accession>
<dbReference type="RefSeq" id="XP_031554684.1">
    <property type="nucleotide sequence ID" value="XM_031698824.1"/>
</dbReference>
<dbReference type="SUPFAM" id="SSF49354">
    <property type="entry name" value="PapD-like"/>
    <property type="match status" value="1"/>
</dbReference>
<evidence type="ECO:0000256" key="4">
    <source>
        <dbReference type="ARBA" id="ARBA00023136"/>
    </source>
</evidence>
<dbReference type="PANTHER" id="PTHR34441">
    <property type="entry name" value="MOTILE SPERM DOMAIN-CONTAINING PROTEIN 1"/>
    <property type="match status" value="1"/>
</dbReference>